<evidence type="ECO:0000313" key="2">
    <source>
        <dbReference type="EMBL" id="KKL23602.1"/>
    </source>
</evidence>
<gene>
    <name evidence="2" type="ORF">LCGC14_2423750</name>
</gene>
<dbReference type="GO" id="GO:0004029">
    <property type="term" value="F:aldehyde dehydrogenase (NAD+) activity"/>
    <property type="evidence" value="ECO:0007669"/>
    <property type="project" value="TreeGrafter"/>
</dbReference>
<feature type="domain" description="NAD-dependent epimerase/dehydratase" evidence="1">
    <location>
        <begin position="7"/>
        <end position="223"/>
    </location>
</feature>
<comment type="caution">
    <text evidence="2">The sequence shown here is derived from an EMBL/GenBank/DDBJ whole genome shotgun (WGS) entry which is preliminary data.</text>
</comment>
<sequence length="301" mass="33629">MSDMNAAITGGTGFIGSHLAERLVSSGYRVRCLVRKGSDLHNISGLDVEVFYGDMRDVDSLKPVVEGADYVFHLAALTLGNTREDFFRVDVTGTENLLNACIIHAPHLKKFVHVSSISAVGPRSGIETLSKDPPCRPIDYYGESKSAGEKIALEYRNRIPLTIIRPSTVYGPRDNNPFTVLRYMKMVRRGFYLLRGSEKQYISAIFVSDVVDGIVIAAENDISRGQKYFLCNEKITSYDEICKLTSEALQRKAIKIRVPDFVLNARAFLKRKRPEGGPLSHTRHWICSSAKAKRDLGIEAR</sequence>
<dbReference type="PANTHER" id="PTHR48079">
    <property type="entry name" value="PROTEIN YEEZ"/>
    <property type="match status" value="1"/>
</dbReference>
<dbReference type="InterPro" id="IPR036291">
    <property type="entry name" value="NAD(P)-bd_dom_sf"/>
</dbReference>
<protein>
    <recommendedName>
        <fullName evidence="1">NAD-dependent epimerase/dehydratase domain-containing protein</fullName>
    </recommendedName>
</protein>
<feature type="non-terminal residue" evidence="2">
    <location>
        <position position="301"/>
    </location>
</feature>
<evidence type="ECO:0000259" key="1">
    <source>
        <dbReference type="Pfam" id="PF01370"/>
    </source>
</evidence>
<dbReference type="InterPro" id="IPR001509">
    <property type="entry name" value="Epimerase_deHydtase"/>
</dbReference>
<dbReference type="PANTHER" id="PTHR48079:SF6">
    <property type="entry name" value="NAD(P)-BINDING DOMAIN-CONTAINING PROTEIN-RELATED"/>
    <property type="match status" value="1"/>
</dbReference>
<reference evidence="2" key="1">
    <citation type="journal article" date="2015" name="Nature">
        <title>Complex archaea that bridge the gap between prokaryotes and eukaryotes.</title>
        <authorList>
            <person name="Spang A."/>
            <person name="Saw J.H."/>
            <person name="Jorgensen S.L."/>
            <person name="Zaremba-Niedzwiedzka K."/>
            <person name="Martijn J."/>
            <person name="Lind A.E."/>
            <person name="van Eijk R."/>
            <person name="Schleper C."/>
            <person name="Guy L."/>
            <person name="Ettema T.J."/>
        </authorList>
    </citation>
    <scope>NUCLEOTIDE SEQUENCE</scope>
</reference>
<dbReference type="AlphaFoldDB" id="A0A0F9CB22"/>
<dbReference type="SUPFAM" id="SSF51735">
    <property type="entry name" value="NAD(P)-binding Rossmann-fold domains"/>
    <property type="match status" value="1"/>
</dbReference>
<dbReference type="GO" id="GO:0005737">
    <property type="term" value="C:cytoplasm"/>
    <property type="evidence" value="ECO:0007669"/>
    <property type="project" value="TreeGrafter"/>
</dbReference>
<name>A0A0F9CB22_9ZZZZ</name>
<proteinExistence type="predicted"/>
<accession>A0A0F9CB22</accession>
<dbReference type="Pfam" id="PF01370">
    <property type="entry name" value="Epimerase"/>
    <property type="match status" value="1"/>
</dbReference>
<dbReference type="InterPro" id="IPR051783">
    <property type="entry name" value="NAD(P)-dependent_oxidoreduct"/>
</dbReference>
<dbReference type="Gene3D" id="3.40.50.720">
    <property type="entry name" value="NAD(P)-binding Rossmann-like Domain"/>
    <property type="match status" value="1"/>
</dbReference>
<dbReference type="EMBL" id="LAZR01036914">
    <property type="protein sequence ID" value="KKL23602.1"/>
    <property type="molecule type" value="Genomic_DNA"/>
</dbReference>
<organism evidence="2">
    <name type="scientific">marine sediment metagenome</name>
    <dbReference type="NCBI Taxonomy" id="412755"/>
    <lineage>
        <taxon>unclassified sequences</taxon>
        <taxon>metagenomes</taxon>
        <taxon>ecological metagenomes</taxon>
    </lineage>
</organism>